<evidence type="ECO:0000313" key="11">
    <source>
        <dbReference type="Proteomes" id="UP000184127"/>
    </source>
</evidence>
<evidence type="ECO:0000256" key="8">
    <source>
        <dbReference type="ARBA" id="ARBA00023211"/>
    </source>
</evidence>
<dbReference type="Pfam" id="PF01867">
    <property type="entry name" value="Cas_Cas1"/>
    <property type="match status" value="1"/>
</dbReference>
<reference evidence="11" key="1">
    <citation type="submission" date="2016-11" db="EMBL/GenBank/DDBJ databases">
        <authorList>
            <person name="Varghese N."/>
            <person name="Submissions S."/>
        </authorList>
    </citation>
    <scope>NUCLEOTIDE SEQUENCE [LARGE SCALE GENOMIC DNA]</scope>
    <source>
        <strain evidence="11">DSM 18761</strain>
    </source>
</reference>
<dbReference type="Proteomes" id="UP000184127">
    <property type="component" value="Unassembled WGS sequence"/>
</dbReference>
<feature type="binding site" evidence="9">
    <location>
        <position position="237"/>
    </location>
    <ligand>
        <name>Mn(2+)</name>
        <dbReference type="ChEBI" id="CHEBI:29035"/>
    </ligand>
</feature>
<gene>
    <name evidence="9" type="primary">cas1</name>
    <name evidence="10" type="ORF">SAMN02745195_02420</name>
</gene>
<keyword evidence="6 9" id="KW-0051">Antiviral defense</keyword>
<dbReference type="CDD" id="cd09722">
    <property type="entry name" value="Cas1_I-B"/>
    <property type="match status" value="1"/>
</dbReference>
<dbReference type="GO" id="GO:0016787">
    <property type="term" value="F:hydrolase activity"/>
    <property type="evidence" value="ECO:0007669"/>
    <property type="project" value="UniProtKB-KW"/>
</dbReference>
<keyword evidence="7 9" id="KW-0238">DNA-binding</keyword>
<protein>
    <recommendedName>
        <fullName evidence="9">CRISPR-associated endonuclease Cas1</fullName>
        <ecNumber evidence="9">3.1.-.-</ecNumber>
    </recommendedName>
</protein>
<keyword evidence="1 9" id="KW-0540">Nuclease</keyword>
<evidence type="ECO:0000256" key="2">
    <source>
        <dbReference type="ARBA" id="ARBA00022723"/>
    </source>
</evidence>
<organism evidence="10 11">
    <name type="scientific">Thermoanaerobacter uzonensis DSM 18761</name>
    <dbReference type="NCBI Taxonomy" id="1123369"/>
    <lineage>
        <taxon>Bacteria</taxon>
        <taxon>Bacillati</taxon>
        <taxon>Bacillota</taxon>
        <taxon>Clostridia</taxon>
        <taxon>Thermoanaerobacterales</taxon>
        <taxon>Thermoanaerobacteraceae</taxon>
        <taxon>Thermoanaerobacter</taxon>
    </lineage>
</organism>
<proteinExistence type="inferred from homology"/>
<evidence type="ECO:0000313" key="10">
    <source>
        <dbReference type="EMBL" id="SHF34887.1"/>
    </source>
</evidence>
<evidence type="ECO:0000256" key="6">
    <source>
        <dbReference type="ARBA" id="ARBA00023118"/>
    </source>
</evidence>
<evidence type="ECO:0000256" key="9">
    <source>
        <dbReference type="HAMAP-Rule" id="MF_01470"/>
    </source>
</evidence>
<dbReference type="GO" id="GO:0046872">
    <property type="term" value="F:metal ion binding"/>
    <property type="evidence" value="ECO:0007669"/>
    <property type="project" value="UniProtKB-UniRule"/>
</dbReference>
<dbReference type="PANTHER" id="PTHR43219:SF1">
    <property type="entry name" value="CRISPR-ASSOCIATED ENDONUCLEASE CAS1"/>
    <property type="match status" value="1"/>
</dbReference>
<name>A0A1M5AXT3_9THEO</name>
<comment type="subunit">
    <text evidence="9">Homodimer, forms a heterotetramer with a Cas2 homodimer.</text>
</comment>
<feature type="binding site" evidence="9">
    <location>
        <position position="222"/>
    </location>
    <ligand>
        <name>Mn(2+)</name>
        <dbReference type="ChEBI" id="CHEBI:29035"/>
    </ligand>
</feature>
<comment type="similarity">
    <text evidence="9">Belongs to the CRISPR-associated endonuclease Cas1 family.</text>
</comment>
<accession>A0A1M5AXT3</accession>
<dbReference type="PANTHER" id="PTHR43219">
    <property type="entry name" value="CRISPR-ASSOCIATED ENDONUCLEASE CAS1"/>
    <property type="match status" value="1"/>
</dbReference>
<dbReference type="AlphaFoldDB" id="A0A1M5AXT3"/>
<feature type="binding site" evidence="9">
    <location>
        <position position="157"/>
    </location>
    <ligand>
        <name>Mn(2+)</name>
        <dbReference type="ChEBI" id="CHEBI:29035"/>
    </ligand>
</feature>
<keyword evidence="2 9" id="KW-0479">Metal-binding</keyword>
<dbReference type="GO" id="GO:0003677">
    <property type="term" value="F:DNA binding"/>
    <property type="evidence" value="ECO:0007669"/>
    <property type="project" value="UniProtKB-KW"/>
</dbReference>
<dbReference type="GO" id="GO:0043571">
    <property type="term" value="P:maintenance of CRISPR repeat elements"/>
    <property type="evidence" value="ECO:0007669"/>
    <property type="project" value="UniProtKB-UniRule"/>
</dbReference>
<dbReference type="InterPro" id="IPR002729">
    <property type="entry name" value="CRISPR-assoc_Cas1"/>
</dbReference>
<dbReference type="NCBIfam" id="TIGR00287">
    <property type="entry name" value="cas1"/>
    <property type="match status" value="1"/>
</dbReference>
<keyword evidence="5 9" id="KW-0460">Magnesium</keyword>
<keyword evidence="8 9" id="KW-0464">Manganese</keyword>
<keyword evidence="11" id="KW-1185">Reference proteome</keyword>
<dbReference type="EC" id="3.1.-.-" evidence="9"/>
<dbReference type="Gene3D" id="3.100.10.20">
    <property type="entry name" value="CRISPR-associated endonuclease Cas1, N-terminal domain"/>
    <property type="match status" value="1"/>
</dbReference>
<keyword evidence="4 9" id="KW-0378">Hydrolase</keyword>
<dbReference type="Gene3D" id="1.20.120.920">
    <property type="entry name" value="CRISPR-associated endonuclease Cas1, C-terminal domain"/>
    <property type="match status" value="1"/>
</dbReference>
<dbReference type="InterPro" id="IPR042211">
    <property type="entry name" value="CRISPR-assoc_Cas1_N"/>
</dbReference>
<comment type="cofactor">
    <cofactor evidence="9">
        <name>Mg(2+)</name>
        <dbReference type="ChEBI" id="CHEBI:18420"/>
    </cofactor>
    <cofactor evidence="9">
        <name>Mn(2+)</name>
        <dbReference type="ChEBI" id="CHEBI:29035"/>
    </cofactor>
</comment>
<dbReference type="InterPro" id="IPR019858">
    <property type="entry name" value="CRISPR-assoc_Cas1_HMARI/TNEAP"/>
</dbReference>
<evidence type="ECO:0000256" key="3">
    <source>
        <dbReference type="ARBA" id="ARBA00022759"/>
    </source>
</evidence>
<comment type="function">
    <text evidence="9">CRISPR (clustered regularly interspaced short palindromic repeat), is an adaptive immune system that provides protection against mobile genetic elements (viruses, transposable elements and conjugative plasmids). CRISPR clusters contain spacers, sequences complementary to antecedent mobile elements, and target invading nucleic acids. CRISPR clusters are transcribed and processed into CRISPR RNA (crRNA). Acts as a dsDNA endonuclease. Involved in the integration of spacer DNA into the CRISPR cassette.</text>
</comment>
<dbReference type="GO" id="GO:0051607">
    <property type="term" value="P:defense response to virus"/>
    <property type="evidence" value="ECO:0007669"/>
    <property type="project" value="UniProtKB-UniRule"/>
</dbReference>
<dbReference type="GO" id="GO:0004520">
    <property type="term" value="F:DNA endonuclease activity"/>
    <property type="evidence" value="ECO:0007669"/>
    <property type="project" value="InterPro"/>
</dbReference>
<evidence type="ECO:0000256" key="1">
    <source>
        <dbReference type="ARBA" id="ARBA00022722"/>
    </source>
</evidence>
<dbReference type="HAMAP" id="MF_01470">
    <property type="entry name" value="Cas1"/>
    <property type="match status" value="1"/>
</dbReference>
<evidence type="ECO:0000256" key="4">
    <source>
        <dbReference type="ARBA" id="ARBA00022801"/>
    </source>
</evidence>
<dbReference type="RefSeq" id="WP_072969574.1">
    <property type="nucleotide sequence ID" value="NZ_FQUR01000027.1"/>
</dbReference>
<sequence length="330" mass="39356">MKRSYYLNANGRISRKDNTIYFESETFGKKPLPVQNVQEIFLFGEVDLNTKAINFLAQNNITLHVFNYYGYYMGSFYPREHLPSGFLLVKQVEKYKEEHERLKIAKEIINGASHNILKNVKYYANRKEGLNEYVERIENERKNIKDAKTISELMGVEGRIRNIYYSAFETIIEGKFEFKNRTMNPPDNPINALISFGNSMMYSIVLTEIYNTQLNPTISYLHEPGERRFSLSLDISEIFKPIIVDRIIFSLINQKMIREEHFDQELEMCYLNEKGRVIFQREFEEKLGTIIKHPKLNRSVSYRRLIRLECYKIIKHLLDEEEYESLKMWW</sequence>
<keyword evidence="3 9" id="KW-0255">Endonuclease</keyword>
<dbReference type="InterPro" id="IPR042206">
    <property type="entry name" value="CRISPR-assoc_Cas1_C"/>
</dbReference>
<evidence type="ECO:0000256" key="5">
    <source>
        <dbReference type="ARBA" id="ARBA00022842"/>
    </source>
</evidence>
<dbReference type="EMBL" id="FQUR01000027">
    <property type="protein sequence ID" value="SHF34887.1"/>
    <property type="molecule type" value="Genomic_DNA"/>
</dbReference>
<dbReference type="NCBIfam" id="TIGR03641">
    <property type="entry name" value="cas1_HMARI"/>
    <property type="match status" value="1"/>
</dbReference>
<evidence type="ECO:0000256" key="7">
    <source>
        <dbReference type="ARBA" id="ARBA00023125"/>
    </source>
</evidence>